<dbReference type="RefSeq" id="WP_117953108.1">
    <property type="nucleotide sequence ID" value="NZ_QRAN01000004.1"/>
</dbReference>
<dbReference type="InterPro" id="IPR011251">
    <property type="entry name" value="Luciferase-like_dom"/>
</dbReference>
<dbReference type="InterPro" id="IPR019910">
    <property type="entry name" value="Lucif-like_OxRdtase_MSMEG_4879"/>
</dbReference>
<dbReference type="Gene3D" id="3.20.20.30">
    <property type="entry name" value="Luciferase-like domain"/>
    <property type="match status" value="1"/>
</dbReference>
<gene>
    <name evidence="3" type="ORF">DWB85_04980</name>
</gene>
<dbReference type="PANTHER" id="PTHR43244">
    <property type="match status" value="1"/>
</dbReference>
<protein>
    <submittedName>
        <fullName evidence="3">TIGR03564 family F420-dependent LLM class oxidoreductase</fullName>
        <ecNumber evidence="3">1.-.-.-</ecNumber>
    </submittedName>
</protein>
<accession>A0A3L7E3D0</accession>
<evidence type="ECO:0000256" key="1">
    <source>
        <dbReference type="ARBA" id="ARBA00023002"/>
    </source>
</evidence>
<organism evidence="3 4">
    <name type="scientific">Seongchinamella sediminis</name>
    <dbReference type="NCBI Taxonomy" id="2283635"/>
    <lineage>
        <taxon>Bacteria</taxon>
        <taxon>Pseudomonadati</taxon>
        <taxon>Pseudomonadota</taxon>
        <taxon>Gammaproteobacteria</taxon>
        <taxon>Cellvibrionales</taxon>
        <taxon>Halieaceae</taxon>
        <taxon>Seongchinamella</taxon>
    </lineage>
</organism>
<keyword evidence="1 3" id="KW-0560">Oxidoreductase</keyword>
<dbReference type="EMBL" id="QRAN01000004">
    <property type="protein sequence ID" value="RLQ22802.1"/>
    <property type="molecule type" value="Genomic_DNA"/>
</dbReference>
<keyword evidence="4" id="KW-1185">Reference proteome</keyword>
<evidence type="ECO:0000313" key="4">
    <source>
        <dbReference type="Proteomes" id="UP000265509"/>
    </source>
</evidence>
<dbReference type="EC" id="1.-.-.-" evidence="3"/>
<dbReference type="AlphaFoldDB" id="A0A3L7E3D0"/>
<comment type="caution">
    <text evidence="3">The sequence shown here is derived from an EMBL/GenBank/DDBJ whole genome shotgun (WGS) entry which is preliminary data.</text>
</comment>
<dbReference type="InterPro" id="IPR050564">
    <property type="entry name" value="F420-G6PD/mer"/>
</dbReference>
<dbReference type="SUPFAM" id="SSF51679">
    <property type="entry name" value="Bacterial luciferase-like"/>
    <property type="match status" value="1"/>
</dbReference>
<feature type="domain" description="Luciferase-like" evidence="2">
    <location>
        <begin position="1"/>
        <end position="277"/>
    </location>
</feature>
<sequence length="304" mass="32059">MRIGLFSGTHPQLNHDLQALANFARDAESRGFDSVWVPNIFSIDAIGACAIAGWETDHIELGTAVTPTYPRHPGAIAQQAMTTQAACGGRFTLGVGLSHQMVIEGMFGMSYDRPARHMAEYLQVLAPLLRGEAADFEGETLSGKIQLDLPAVEPVPLLVAALGPAMLKLAGTAAHGTTTWMTGPKTIAEHIAPSISAAAEAAGHAAPRIVCGLPICLTDDVDGAREMIAETLKIYGMLPSYRAMLDREGVSGPAELALVGDENQLRGDIQRLRDAGVTDFNAAIIAHGDSNNGIMDLLQSELAA</sequence>
<name>A0A3L7E3D0_9GAMM</name>
<proteinExistence type="predicted"/>
<evidence type="ECO:0000259" key="2">
    <source>
        <dbReference type="Pfam" id="PF00296"/>
    </source>
</evidence>
<dbReference type="NCBIfam" id="TIGR03564">
    <property type="entry name" value="F420_MSMEG_4879"/>
    <property type="match status" value="1"/>
</dbReference>
<reference evidence="3 4" key="1">
    <citation type="submission" date="2018-07" db="EMBL/GenBank/DDBJ databases">
        <title>Halioglobus sp. genome submission.</title>
        <authorList>
            <person name="Ye M.-Q."/>
            <person name="Du Z.-J."/>
        </authorList>
    </citation>
    <scope>NUCLEOTIDE SEQUENCE [LARGE SCALE GENOMIC DNA]</scope>
    <source>
        <strain evidence="3 4">U0301</strain>
    </source>
</reference>
<dbReference type="GO" id="GO:0016705">
    <property type="term" value="F:oxidoreductase activity, acting on paired donors, with incorporation or reduction of molecular oxygen"/>
    <property type="evidence" value="ECO:0007669"/>
    <property type="project" value="InterPro"/>
</dbReference>
<dbReference type="OrthoDB" id="7054907at2"/>
<evidence type="ECO:0000313" key="3">
    <source>
        <dbReference type="EMBL" id="RLQ22802.1"/>
    </source>
</evidence>
<dbReference type="InterPro" id="IPR036661">
    <property type="entry name" value="Luciferase-like_sf"/>
</dbReference>
<dbReference type="Pfam" id="PF00296">
    <property type="entry name" value="Bac_luciferase"/>
    <property type="match status" value="1"/>
</dbReference>
<dbReference type="PANTHER" id="PTHR43244:SF1">
    <property type="entry name" value="5,10-METHYLENETETRAHYDROMETHANOPTERIN REDUCTASE"/>
    <property type="match status" value="1"/>
</dbReference>
<dbReference type="CDD" id="cd01097">
    <property type="entry name" value="Tetrahydromethanopterin_reductase"/>
    <property type="match status" value="1"/>
</dbReference>
<dbReference type="Proteomes" id="UP000265509">
    <property type="component" value="Unassembled WGS sequence"/>
</dbReference>